<feature type="active site" description="Charge relay system; for autoendoproteolytic cleavage activity" evidence="12">
    <location>
        <position position="168"/>
    </location>
</feature>
<sequence length="295" mass="33613">MIQLYDRTTKKLEEENVLGGRFLSLLYEKPYGKPLLFFVKRKFFSAFYGKLMDTRWSKKLIPSFMENNGVKSSELLEPLSSFQSFNEFFARKLKKTARPFDAAGDILISPADARLLVFENLRKDAVLQVKGLTYELEDLLKDKDLADLFDGGTVLVFRLNPLDYHRFHFMDSGTAKETKSIHGLYYSVNPVALKSIPRLYIENKRALTLFESNHFGPVLYVEVGATNVGSIIETYAPDVPVEKGAEKGYFKFGGSTVILFFTKDTVMVDQDILDFSLEGIETRVLFGETIGKRKN</sequence>
<evidence type="ECO:0000256" key="8">
    <source>
        <dbReference type="ARBA" id="ARBA00023209"/>
    </source>
</evidence>
<dbReference type="GO" id="GO:0006646">
    <property type="term" value="P:phosphatidylethanolamine biosynthetic process"/>
    <property type="evidence" value="ECO:0007669"/>
    <property type="project" value="UniProtKB-UniRule"/>
</dbReference>
<dbReference type="Proteomes" id="UP000183255">
    <property type="component" value="Unassembled WGS sequence"/>
</dbReference>
<protein>
    <recommendedName>
        <fullName evidence="12">Phosphatidylserine decarboxylase proenzyme</fullName>
        <ecNumber evidence="12">4.1.1.65</ecNumber>
    </recommendedName>
    <component>
        <recommendedName>
            <fullName evidence="12">Phosphatidylserine decarboxylase alpha chain</fullName>
        </recommendedName>
    </component>
    <component>
        <recommendedName>
            <fullName evidence="12">Phosphatidylserine decarboxylase beta chain</fullName>
        </recommendedName>
    </component>
</protein>
<dbReference type="HAMAP" id="MF_00663">
    <property type="entry name" value="PS_decarb_PSD_B_type2"/>
    <property type="match status" value="1"/>
</dbReference>
<feature type="modified residue" description="Pyruvic acid (Ser); by autocatalysis" evidence="12">
    <location>
        <position position="255"/>
    </location>
</feature>
<keyword evidence="8 12" id="KW-0594">Phospholipid biosynthesis</keyword>
<comment type="PTM">
    <text evidence="12">Is synthesized initially as an inactive proenzyme. Formation of the active enzyme involves a self-maturation process in which the active site pyruvoyl group is generated from an internal serine residue via an autocatalytic post-translational modification. Two non-identical subunits are generated from the proenzyme in this reaction, and the pyruvate is formed at the N-terminus of the alpha chain, which is derived from the carboxyl end of the proenzyme. The autoendoproteolytic cleavage occurs by a canonical serine protease mechanism, in which the side chain hydroxyl group of the serine supplies its oxygen atom to form the C-terminus of the beta chain, while the remainder of the serine residue undergoes an oxidative deamination to produce ammonia and the pyruvoyl prosthetic group on the alpha chain. During this reaction, the Ser that is part of the protease active site of the proenzyme becomes the pyruvoyl prosthetic group, which constitutes an essential element of the active site of the mature decarboxylase.</text>
</comment>
<evidence type="ECO:0000256" key="3">
    <source>
        <dbReference type="ARBA" id="ARBA00022516"/>
    </source>
</evidence>
<organism evidence="13 14">
    <name type="scientific">Proteiniclasticum ruminis</name>
    <dbReference type="NCBI Taxonomy" id="398199"/>
    <lineage>
        <taxon>Bacteria</taxon>
        <taxon>Bacillati</taxon>
        <taxon>Bacillota</taxon>
        <taxon>Clostridia</taxon>
        <taxon>Eubacteriales</taxon>
        <taxon>Clostridiaceae</taxon>
        <taxon>Proteiniclasticum</taxon>
    </lineage>
</organism>
<dbReference type="UniPathway" id="UPA00558">
    <property type="reaction ID" value="UER00616"/>
</dbReference>
<evidence type="ECO:0000256" key="6">
    <source>
        <dbReference type="ARBA" id="ARBA00023136"/>
    </source>
</evidence>
<keyword evidence="3 12" id="KW-0444">Lipid biosynthesis</keyword>
<evidence type="ECO:0000256" key="2">
    <source>
        <dbReference type="ARBA" id="ARBA00022475"/>
    </source>
</evidence>
<comment type="subunit">
    <text evidence="12">Heterodimer of a large membrane-associated beta subunit and a small pyruvoyl-containing alpha subunit.</text>
</comment>
<dbReference type="InterPro" id="IPR003817">
    <property type="entry name" value="PS_Dcarbxylase"/>
</dbReference>
<dbReference type="InterPro" id="IPR033179">
    <property type="entry name" value="PSD_type2_pro"/>
</dbReference>
<evidence type="ECO:0000256" key="4">
    <source>
        <dbReference type="ARBA" id="ARBA00022793"/>
    </source>
</evidence>
<feature type="site" description="Cleavage (non-hydrolytic); by autocatalysis" evidence="12">
    <location>
        <begin position="254"/>
        <end position="255"/>
    </location>
</feature>
<dbReference type="PANTHER" id="PTHR10067">
    <property type="entry name" value="PHOSPHATIDYLSERINE DECARBOXYLASE"/>
    <property type="match status" value="1"/>
</dbReference>
<evidence type="ECO:0000256" key="7">
    <source>
        <dbReference type="ARBA" id="ARBA00023145"/>
    </source>
</evidence>
<evidence type="ECO:0000256" key="12">
    <source>
        <dbReference type="HAMAP-Rule" id="MF_00663"/>
    </source>
</evidence>
<dbReference type="EMBL" id="FNDZ01000006">
    <property type="protein sequence ID" value="SDJ01078.1"/>
    <property type="molecule type" value="Genomic_DNA"/>
</dbReference>
<evidence type="ECO:0000313" key="14">
    <source>
        <dbReference type="Proteomes" id="UP000183255"/>
    </source>
</evidence>
<name>A0A1G8Q902_9CLOT</name>
<keyword evidence="9 12" id="KW-0456">Lyase</keyword>
<feature type="active site" description="Charge relay system; for autoendoproteolytic cleavage activity" evidence="12">
    <location>
        <position position="112"/>
    </location>
</feature>
<comment type="function">
    <text evidence="12">Catalyzes the formation of phosphatidylethanolamine (PtdEtn) from phosphatidylserine (PtdSer).</text>
</comment>
<reference evidence="13 14" key="1">
    <citation type="submission" date="2016-10" db="EMBL/GenBank/DDBJ databases">
        <authorList>
            <person name="de Groot N.N."/>
        </authorList>
    </citation>
    <scope>NUCLEOTIDE SEQUENCE [LARGE SCALE GENOMIC DNA]</scope>
    <source>
        <strain evidence="13 14">CGMCC 1.5058</strain>
    </source>
</reference>
<dbReference type="AlphaFoldDB" id="A0A1G8Q902"/>
<evidence type="ECO:0000313" key="13">
    <source>
        <dbReference type="EMBL" id="SDJ01078.1"/>
    </source>
</evidence>
<keyword evidence="5 12" id="KW-0443">Lipid metabolism</keyword>
<dbReference type="Pfam" id="PF02666">
    <property type="entry name" value="PS_Dcarbxylase"/>
    <property type="match status" value="1"/>
</dbReference>
<comment type="pathway">
    <text evidence="12">Phospholipid metabolism; phosphatidylethanolamine biosynthesis; phosphatidylethanolamine from CDP-diacylglycerol: step 2/2.</text>
</comment>
<comment type="catalytic activity">
    <reaction evidence="12">
        <text>a 1,2-diacyl-sn-glycero-3-phospho-L-serine + H(+) = a 1,2-diacyl-sn-glycero-3-phosphoethanolamine + CO2</text>
        <dbReference type="Rhea" id="RHEA:20828"/>
        <dbReference type="ChEBI" id="CHEBI:15378"/>
        <dbReference type="ChEBI" id="CHEBI:16526"/>
        <dbReference type="ChEBI" id="CHEBI:57262"/>
        <dbReference type="ChEBI" id="CHEBI:64612"/>
        <dbReference type="EC" id="4.1.1.65"/>
    </reaction>
</comment>
<dbReference type="NCBIfam" id="TIGR00163">
    <property type="entry name" value="PS_decarb"/>
    <property type="match status" value="1"/>
</dbReference>
<keyword evidence="10 12" id="KW-1208">Phospholipid metabolism</keyword>
<dbReference type="GO" id="GO:0005886">
    <property type="term" value="C:plasma membrane"/>
    <property type="evidence" value="ECO:0007669"/>
    <property type="project" value="UniProtKB-SubCell"/>
</dbReference>
<dbReference type="RefSeq" id="WP_031576798.1">
    <property type="nucleotide sequence ID" value="NZ_FNDZ01000006.1"/>
</dbReference>
<feature type="active site" description="Charge relay system; for autoendoproteolytic cleavage activity" evidence="12">
    <location>
        <position position="255"/>
    </location>
</feature>
<feature type="chain" id="PRO_5023570710" description="Phosphatidylserine decarboxylase alpha chain" evidence="12">
    <location>
        <begin position="255"/>
        <end position="295"/>
    </location>
</feature>
<comment type="pathway">
    <text evidence="1">Lipid metabolism.</text>
</comment>
<evidence type="ECO:0000256" key="11">
    <source>
        <dbReference type="ARBA" id="ARBA00023317"/>
    </source>
</evidence>
<dbReference type="NCBIfam" id="NF001941">
    <property type="entry name" value="PRK00723.1"/>
    <property type="match status" value="1"/>
</dbReference>
<keyword evidence="11 12" id="KW-0670">Pyruvate</keyword>
<dbReference type="GO" id="GO:0004609">
    <property type="term" value="F:phosphatidylserine decarboxylase activity"/>
    <property type="evidence" value="ECO:0007669"/>
    <property type="project" value="UniProtKB-UniRule"/>
</dbReference>
<evidence type="ECO:0000256" key="10">
    <source>
        <dbReference type="ARBA" id="ARBA00023264"/>
    </source>
</evidence>
<evidence type="ECO:0000256" key="5">
    <source>
        <dbReference type="ARBA" id="ARBA00023098"/>
    </source>
</evidence>
<keyword evidence="7 12" id="KW-0865">Zymogen</keyword>
<proteinExistence type="inferred from homology"/>
<comment type="subcellular location">
    <subcellularLocation>
        <location evidence="12">Cell membrane</location>
        <topology evidence="12">Peripheral membrane protein</topology>
    </subcellularLocation>
</comment>
<feature type="active site" description="Schiff-base intermediate with substrate; via pyruvic acid; for decarboxylase activity" evidence="12">
    <location>
        <position position="255"/>
    </location>
</feature>
<evidence type="ECO:0000256" key="1">
    <source>
        <dbReference type="ARBA" id="ARBA00005189"/>
    </source>
</evidence>
<keyword evidence="6 12" id="KW-0472">Membrane</keyword>
<gene>
    <name evidence="12" type="primary">psd</name>
    <name evidence="13" type="ORF">SAMN05421804_10671</name>
</gene>
<keyword evidence="2 12" id="KW-1003">Cell membrane</keyword>
<comment type="cofactor">
    <cofactor evidence="12">
        <name>pyruvate</name>
        <dbReference type="ChEBI" id="CHEBI:15361"/>
    </cofactor>
    <text evidence="12">Binds 1 pyruvoyl group covalently per subunit.</text>
</comment>
<dbReference type="InterPro" id="IPR033177">
    <property type="entry name" value="PSD-B"/>
</dbReference>
<evidence type="ECO:0000256" key="9">
    <source>
        <dbReference type="ARBA" id="ARBA00023239"/>
    </source>
</evidence>
<dbReference type="PANTHER" id="PTHR10067:SF17">
    <property type="entry name" value="PHOSPHATIDYLSERINE DECARBOXYLASE PROENZYME 2"/>
    <property type="match status" value="1"/>
</dbReference>
<keyword evidence="4 12" id="KW-0210">Decarboxylase</keyword>
<feature type="chain" id="PRO_5023570711" description="Phosphatidylserine decarboxylase beta chain" evidence="12">
    <location>
        <begin position="1"/>
        <end position="254"/>
    </location>
</feature>
<accession>A0A1G8Q902</accession>
<dbReference type="EC" id="4.1.1.65" evidence="12"/>
<comment type="similarity">
    <text evidence="12">Belongs to the phosphatidylserine decarboxylase family. PSD-B subfamily. Prokaryotic type II sub-subfamily.</text>
</comment>